<accession>A0A1Q9CXR1</accession>
<sequence>MSPISSFLSITVQFRKAAKKWRETYRQLFQSSIRGKKELSDKVQLKHQMQICSAQSFLAMLGSRKNEIYPSSVEGLQACHEVQLPS</sequence>
<organism evidence="1 2">
    <name type="scientific">Symbiodinium microadriaticum</name>
    <name type="common">Dinoflagellate</name>
    <name type="synonym">Zooxanthella microadriatica</name>
    <dbReference type="NCBI Taxonomy" id="2951"/>
    <lineage>
        <taxon>Eukaryota</taxon>
        <taxon>Sar</taxon>
        <taxon>Alveolata</taxon>
        <taxon>Dinophyceae</taxon>
        <taxon>Suessiales</taxon>
        <taxon>Symbiodiniaceae</taxon>
        <taxon>Symbiodinium</taxon>
    </lineage>
</organism>
<keyword evidence="2" id="KW-1185">Reference proteome</keyword>
<dbReference type="AlphaFoldDB" id="A0A1Q9CXR1"/>
<dbReference type="EMBL" id="LSRX01000845">
    <property type="protein sequence ID" value="OLP87722.1"/>
    <property type="molecule type" value="Genomic_DNA"/>
</dbReference>
<gene>
    <name evidence="1" type="ORF">AK812_SmicGene31029</name>
</gene>
<protein>
    <submittedName>
        <fullName evidence="1">Uncharacterized protein</fullName>
    </submittedName>
</protein>
<comment type="caution">
    <text evidence="1">The sequence shown here is derived from an EMBL/GenBank/DDBJ whole genome shotgun (WGS) entry which is preliminary data.</text>
</comment>
<evidence type="ECO:0000313" key="2">
    <source>
        <dbReference type="Proteomes" id="UP000186817"/>
    </source>
</evidence>
<evidence type="ECO:0000313" key="1">
    <source>
        <dbReference type="EMBL" id="OLP87722.1"/>
    </source>
</evidence>
<reference evidence="1 2" key="1">
    <citation type="submission" date="2016-02" db="EMBL/GenBank/DDBJ databases">
        <title>Genome analysis of coral dinoflagellate symbionts highlights evolutionary adaptations to a symbiotic lifestyle.</title>
        <authorList>
            <person name="Aranda M."/>
            <person name="Li Y."/>
            <person name="Liew Y.J."/>
            <person name="Baumgarten S."/>
            <person name="Simakov O."/>
            <person name="Wilson M."/>
            <person name="Piel J."/>
            <person name="Ashoor H."/>
            <person name="Bougouffa S."/>
            <person name="Bajic V.B."/>
            <person name="Ryu T."/>
            <person name="Ravasi T."/>
            <person name="Bayer T."/>
            <person name="Micklem G."/>
            <person name="Kim H."/>
            <person name="Bhak J."/>
            <person name="Lajeunesse T.C."/>
            <person name="Voolstra C.R."/>
        </authorList>
    </citation>
    <scope>NUCLEOTIDE SEQUENCE [LARGE SCALE GENOMIC DNA]</scope>
    <source>
        <strain evidence="1 2">CCMP2467</strain>
    </source>
</reference>
<proteinExistence type="predicted"/>
<dbReference type="Proteomes" id="UP000186817">
    <property type="component" value="Unassembled WGS sequence"/>
</dbReference>
<name>A0A1Q9CXR1_SYMMI</name>